<dbReference type="AlphaFoldDB" id="A0A6G1EP12"/>
<dbReference type="Proteomes" id="UP000479710">
    <property type="component" value="Unassembled WGS sequence"/>
</dbReference>
<keyword evidence="2" id="KW-1185">Reference proteome</keyword>
<comment type="caution">
    <text evidence="1">The sequence shown here is derived from an EMBL/GenBank/DDBJ whole genome shotgun (WGS) entry which is preliminary data.</text>
</comment>
<name>A0A6G1EP12_9ORYZ</name>
<proteinExistence type="predicted"/>
<organism evidence="1 2">
    <name type="scientific">Oryza meyeriana var. granulata</name>
    <dbReference type="NCBI Taxonomy" id="110450"/>
    <lineage>
        <taxon>Eukaryota</taxon>
        <taxon>Viridiplantae</taxon>
        <taxon>Streptophyta</taxon>
        <taxon>Embryophyta</taxon>
        <taxon>Tracheophyta</taxon>
        <taxon>Spermatophyta</taxon>
        <taxon>Magnoliopsida</taxon>
        <taxon>Liliopsida</taxon>
        <taxon>Poales</taxon>
        <taxon>Poaceae</taxon>
        <taxon>BOP clade</taxon>
        <taxon>Oryzoideae</taxon>
        <taxon>Oryzeae</taxon>
        <taxon>Oryzinae</taxon>
        <taxon>Oryza</taxon>
        <taxon>Oryza meyeriana</taxon>
    </lineage>
</organism>
<evidence type="ECO:0000313" key="2">
    <source>
        <dbReference type="Proteomes" id="UP000479710"/>
    </source>
</evidence>
<gene>
    <name evidence="1" type="ORF">E2562_023074</name>
</gene>
<evidence type="ECO:0000313" key="1">
    <source>
        <dbReference type="EMBL" id="KAF0926356.1"/>
    </source>
</evidence>
<sequence>MYRAFNDVHKSLELPEAPAVSQDAWEDLAGAIPKVVKIIDSLWSGGLMGPM</sequence>
<dbReference type="EMBL" id="SPHZ02000003">
    <property type="protein sequence ID" value="KAF0926356.1"/>
    <property type="molecule type" value="Genomic_DNA"/>
</dbReference>
<accession>A0A6G1EP12</accession>
<protein>
    <submittedName>
        <fullName evidence="1">Uncharacterized protein</fullName>
    </submittedName>
</protein>
<reference evidence="1 2" key="1">
    <citation type="submission" date="2019-11" db="EMBL/GenBank/DDBJ databases">
        <title>Whole genome sequence of Oryza granulata.</title>
        <authorList>
            <person name="Li W."/>
        </authorList>
    </citation>
    <scope>NUCLEOTIDE SEQUENCE [LARGE SCALE GENOMIC DNA]</scope>
    <source>
        <strain evidence="2">cv. Menghai</strain>
        <tissue evidence="1">Leaf</tissue>
    </source>
</reference>
<feature type="non-terminal residue" evidence="1">
    <location>
        <position position="51"/>
    </location>
</feature>